<gene>
    <name evidence="2" type="ORF">SAMN05216167_104462</name>
</gene>
<proteinExistence type="predicted"/>
<dbReference type="NCBIfam" id="TIGR04183">
    <property type="entry name" value="Por_Secre_tail"/>
    <property type="match status" value="1"/>
</dbReference>
<dbReference type="Pfam" id="PF05345">
    <property type="entry name" value="He_PIG"/>
    <property type="match status" value="1"/>
</dbReference>
<dbReference type="GO" id="GO:0016020">
    <property type="term" value="C:membrane"/>
    <property type="evidence" value="ECO:0007669"/>
    <property type="project" value="InterPro"/>
</dbReference>
<dbReference type="STRING" id="662367.SAMN05216167_104462"/>
<dbReference type="SMART" id="SM00736">
    <property type="entry name" value="CADG"/>
    <property type="match status" value="1"/>
</dbReference>
<evidence type="ECO:0000259" key="1">
    <source>
        <dbReference type="SMART" id="SM00736"/>
    </source>
</evidence>
<dbReference type="InterPro" id="IPR015919">
    <property type="entry name" value="Cadherin-like_sf"/>
</dbReference>
<organism evidence="2 3">
    <name type="scientific">Spirosoma endophyticum</name>
    <dbReference type="NCBI Taxonomy" id="662367"/>
    <lineage>
        <taxon>Bacteria</taxon>
        <taxon>Pseudomonadati</taxon>
        <taxon>Bacteroidota</taxon>
        <taxon>Cytophagia</taxon>
        <taxon>Cytophagales</taxon>
        <taxon>Cytophagaceae</taxon>
        <taxon>Spirosoma</taxon>
    </lineage>
</organism>
<evidence type="ECO:0000313" key="3">
    <source>
        <dbReference type="Proteomes" id="UP000198598"/>
    </source>
</evidence>
<dbReference type="SUPFAM" id="SSF49313">
    <property type="entry name" value="Cadherin-like"/>
    <property type="match status" value="1"/>
</dbReference>
<evidence type="ECO:0000313" key="2">
    <source>
        <dbReference type="EMBL" id="SFD35321.1"/>
    </source>
</evidence>
<dbReference type="GO" id="GO:0005509">
    <property type="term" value="F:calcium ion binding"/>
    <property type="evidence" value="ECO:0007669"/>
    <property type="project" value="InterPro"/>
</dbReference>
<name>A0A1I1RLW0_9BACT</name>
<dbReference type="OrthoDB" id="1523346at2"/>
<keyword evidence="3" id="KW-1185">Reference proteome</keyword>
<protein>
    <submittedName>
        <fullName evidence="2">Por secretion system C-terminal sorting domain-containing protein</fullName>
    </submittedName>
</protein>
<dbReference type="InterPro" id="IPR026444">
    <property type="entry name" value="Secre_tail"/>
</dbReference>
<dbReference type="InterPro" id="IPR006644">
    <property type="entry name" value="Cadg"/>
</dbReference>
<feature type="domain" description="Dystroglycan-type cadherin-like" evidence="1">
    <location>
        <begin position="454"/>
        <end position="541"/>
    </location>
</feature>
<dbReference type="InterPro" id="IPR013783">
    <property type="entry name" value="Ig-like_fold"/>
</dbReference>
<dbReference type="Gene3D" id="2.60.40.10">
    <property type="entry name" value="Immunoglobulins"/>
    <property type="match status" value="1"/>
</dbReference>
<dbReference type="SUPFAM" id="SSF63825">
    <property type="entry name" value="YWTD domain"/>
    <property type="match status" value="1"/>
</dbReference>
<dbReference type="EMBL" id="FOLQ01000004">
    <property type="protein sequence ID" value="SFD35321.1"/>
    <property type="molecule type" value="Genomic_DNA"/>
</dbReference>
<dbReference type="Proteomes" id="UP000198598">
    <property type="component" value="Unassembled WGS sequence"/>
</dbReference>
<dbReference type="RefSeq" id="WP_093827126.1">
    <property type="nucleotide sequence ID" value="NZ_FOLQ01000004.1"/>
</dbReference>
<accession>A0A1I1RLW0</accession>
<dbReference type="AlphaFoldDB" id="A0A1I1RLW0"/>
<sequence>MKKIALRIHLFTIGFLLNLIVPTYLLAQLPIKITNTPTTGSDPYGFVTYKGRLYFSASSSTDGPEIYSTDGTPGGTVLLKNINTLPGKGSEVGSLVIYNDKLYFGATSATGGGLWVTDGTTAGTTLVKDLSSVQFSNPILLAVANNKLFFVDKFSPSGDNKLWISDGTTAGTKLLSEALGGLDVGRGPSSMRAINNRLFYATGNTNDLWVTDGTVAGTHFVKGGEVMDGGFGSRFFNFIGQLTQFEDKLMFRGYDQSKTGDEPWISDGTPEGTYSLDLTPGAGVSLIGTYRYYNGKMYFYFPSAGLWSTDGTQAGSKQVKNVPSAERFTVFNDKLYFVSNTNELWMSDGTEAGTVLVKKLTSGLVSQMIVSGNLLYFSARTSSNNSDLELWRSDGTDAGTWKVSLFSPDATDILGKVKTLVDANGQLYFTAQPTGLSSPELYYLRPNQAPVAPVIANATGTVGQPFFQAIPSFTDPEGLPLFYSVSGLPANLTFSGGGGGIIAGTPTASGIFTITVSARDINGLTTSTTYILSINPAGGSAFALQAPTYNCATGAITFNTSGGDGSPIEYQAAGITNWTTNPYQSVDHDLITANDVQPITLQARQHGVVVTYVWDLKAYCTNPPTPQPPLPGAFTLMAPTYNCSTGAITFNTSGGDGSPIEYQAAGITSWTTNPTRFVDQELRTANDTKPLTLQARQNGKMVSYVWDLRASCSGARLAAEETTTLSVRVLGNPVAGETAAVEISGAAGQSLQFVVSDMQGRQISKDRIEQASVIQKHDVRISRAPGVYLLKVSTPTQTGTARLVRQ</sequence>
<reference evidence="2 3" key="1">
    <citation type="submission" date="2016-10" db="EMBL/GenBank/DDBJ databases">
        <authorList>
            <person name="de Groot N.N."/>
        </authorList>
    </citation>
    <scope>NUCLEOTIDE SEQUENCE [LARGE SCALE GENOMIC DNA]</scope>
    <source>
        <strain evidence="2 3">DSM 26130</strain>
    </source>
</reference>